<feature type="compositionally biased region" description="Basic and acidic residues" evidence="1">
    <location>
        <begin position="47"/>
        <end position="56"/>
    </location>
</feature>
<evidence type="ECO:0000313" key="2">
    <source>
        <dbReference type="EMBL" id="KAI5436186.1"/>
    </source>
</evidence>
<evidence type="ECO:0000313" key="3">
    <source>
        <dbReference type="Proteomes" id="UP001058974"/>
    </source>
</evidence>
<dbReference type="AlphaFoldDB" id="A0A9D4YGM8"/>
<reference evidence="2 3" key="1">
    <citation type="journal article" date="2022" name="Nat. Genet.">
        <title>Improved pea reference genome and pan-genome highlight genomic features and evolutionary characteristics.</title>
        <authorList>
            <person name="Yang T."/>
            <person name="Liu R."/>
            <person name="Luo Y."/>
            <person name="Hu S."/>
            <person name="Wang D."/>
            <person name="Wang C."/>
            <person name="Pandey M.K."/>
            <person name="Ge S."/>
            <person name="Xu Q."/>
            <person name="Li N."/>
            <person name="Li G."/>
            <person name="Huang Y."/>
            <person name="Saxena R.K."/>
            <person name="Ji Y."/>
            <person name="Li M."/>
            <person name="Yan X."/>
            <person name="He Y."/>
            <person name="Liu Y."/>
            <person name="Wang X."/>
            <person name="Xiang C."/>
            <person name="Varshney R.K."/>
            <person name="Ding H."/>
            <person name="Gao S."/>
            <person name="Zong X."/>
        </authorList>
    </citation>
    <scope>NUCLEOTIDE SEQUENCE [LARGE SCALE GENOMIC DNA]</scope>
    <source>
        <strain evidence="2 3">cv. Zhongwan 6</strain>
    </source>
</reference>
<proteinExistence type="predicted"/>
<dbReference type="PANTHER" id="PTHR32108">
    <property type="entry name" value="DNA-DIRECTED RNA POLYMERASE SUBUNIT ALPHA"/>
    <property type="match status" value="1"/>
</dbReference>
<accession>A0A9D4YGM8</accession>
<dbReference type="Gramene" id="Psat02G0259200-T1">
    <property type="protein sequence ID" value="KAI5436186.1"/>
    <property type="gene ID" value="KIW84_022592"/>
</dbReference>
<keyword evidence="3" id="KW-1185">Reference proteome</keyword>
<dbReference type="Proteomes" id="UP001058974">
    <property type="component" value="Chromosome 2"/>
</dbReference>
<comment type="caution">
    <text evidence="2">The sequence shown here is derived from an EMBL/GenBank/DDBJ whole genome shotgun (WGS) entry which is preliminary data.</text>
</comment>
<organism evidence="2 3">
    <name type="scientific">Pisum sativum</name>
    <name type="common">Garden pea</name>
    <name type="synonym">Lathyrus oleraceus</name>
    <dbReference type="NCBI Taxonomy" id="3888"/>
    <lineage>
        <taxon>Eukaryota</taxon>
        <taxon>Viridiplantae</taxon>
        <taxon>Streptophyta</taxon>
        <taxon>Embryophyta</taxon>
        <taxon>Tracheophyta</taxon>
        <taxon>Spermatophyta</taxon>
        <taxon>Magnoliopsida</taxon>
        <taxon>eudicotyledons</taxon>
        <taxon>Gunneridae</taxon>
        <taxon>Pentapetalae</taxon>
        <taxon>rosids</taxon>
        <taxon>fabids</taxon>
        <taxon>Fabales</taxon>
        <taxon>Fabaceae</taxon>
        <taxon>Papilionoideae</taxon>
        <taxon>50 kb inversion clade</taxon>
        <taxon>NPAAA clade</taxon>
        <taxon>Hologalegina</taxon>
        <taxon>IRL clade</taxon>
        <taxon>Fabeae</taxon>
        <taxon>Lathyrus</taxon>
    </lineage>
</organism>
<gene>
    <name evidence="2" type="ORF">KIW84_022592</name>
</gene>
<dbReference type="EMBL" id="JAMSHJ010000002">
    <property type="protein sequence ID" value="KAI5436186.1"/>
    <property type="molecule type" value="Genomic_DNA"/>
</dbReference>
<name>A0A9D4YGM8_PEA</name>
<feature type="region of interest" description="Disordered" evidence="1">
    <location>
        <begin position="30"/>
        <end position="59"/>
    </location>
</feature>
<evidence type="ECO:0000256" key="1">
    <source>
        <dbReference type="SAM" id="MobiDB-lite"/>
    </source>
</evidence>
<protein>
    <submittedName>
        <fullName evidence="2">Uncharacterized protein</fullName>
    </submittedName>
</protein>
<sequence length="208" mass="24024">MEETKSIDRADMVLGLFLDIMTTYFPNQRTAQRNQKLKQKQISQNNKDQEGRRPRNDPIPMSYAHLLPILVNTREIVPKQIEHARFSYSRKHDPHAICGYHARHVGHSIENCYSFKGKVQELINRNLLCFTPMTAKVPTEKEFEYKGPPIHVQVPPPMVQPAVQYPSQGYRPGMLLAYPGELSFTVVSPQYAYNGTLYPIWSSLWSYS</sequence>
<dbReference type="PANTHER" id="PTHR32108:SF9">
    <property type="entry name" value="REVERSE TRANSCRIPTASE RNASE H-LIKE DOMAIN-CONTAINING PROTEIN"/>
    <property type="match status" value="1"/>
</dbReference>
<feature type="compositionally biased region" description="Polar residues" evidence="1">
    <location>
        <begin position="30"/>
        <end position="46"/>
    </location>
</feature>